<protein>
    <submittedName>
        <fullName evidence="2">Uncharacterized protein</fullName>
    </submittedName>
</protein>
<proteinExistence type="predicted"/>
<feature type="non-terminal residue" evidence="2">
    <location>
        <position position="31"/>
    </location>
</feature>
<reference evidence="2" key="1">
    <citation type="submission" date="2020-02" db="EMBL/GenBank/DDBJ databases">
        <authorList>
            <person name="Meier V. D."/>
        </authorList>
    </citation>
    <scope>NUCLEOTIDE SEQUENCE</scope>
    <source>
        <strain evidence="2">AVDCRST_MAG17</strain>
    </source>
</reference>
<feature type="region of interest" description="Disordered" evidence="1">
    <location>
        <begin position="1"/>
        <end position="31"/>
    </location>
</feature>
<organism evidence="2">
    <name type="scientific">uncultured Solirubrobacterales bacterium</name>
    <dbReference type="NCBI Taxonomy" id="768556"/>
    <lineage>
        <taxon>Bacteria</taxon>
        <taxon>Bacillati</taxon>
        <taxon>Actinomycetota</taxon>
        <taxon>Thermoleophilia</taxon>
        <taxon>Solirubrobacterales</taxon>
        <taxon>environmental samples</taxon>
    </lineage>
</organism>
<sequence>MVVESDQIVIRRADESGAPASPDGDGDGAPG</sequence>
<name>A0A6J4S2R9_9ACTN</name>
<evidence type="ECO:0000256" key="1">
    <source>
        <dbReference type="SAM" id="MobiDB-lite"/>
    </source>
</evidence>
<dbReference type="EMBL" id="CADCVV010000043">
    <property type="protein sequence ID" value="CAA9487904.1"/>
    <property type="molecule type" value="Genomic_DNA"/>
</dbReference>
<accession>A0A6J4S2R9</accession>
<gene>
    <name evidence="2" type="ORF">AVDCRST_MAG17-593</name>
</gene>
<dbReference type="AlphaFoldDB" id="A0A6J4S2R9"/>
<evidence type="ECO:0000313" key="2">
    <source>
        <dbReference type="EMBL" id="CAA9487904.1"/>
    </source>
</evidence>